<evidence type="ECO:0000313" key="9">
    <source>
        <dbReference type="Proteomes" id="UP000008871"/>
    </source>
</evidence>
<dbReference type="AlphaFoldDB" id="Q0VLI0"/>
<feature type="transmembrane region" description="Helical" evidence="5">
    <location>
        <begin position="16"/>
        <end position="36"/>
    </location>
</feature>
<dbReference type="InterPro" id="IPR035965">
    <property type="entry name" value="PAS-like_dom_sf"/>
</dbReference>
<reference evidence="8 9" key="1">
    <citation type="journal article" date="2006" name="Nat. Biotechnol.">
        <title>Genome sequence of the ubiquitous hydrocarbon-degrading marine bacterium Alcanivorax borkumensis.</title>
        <authorList>
            <person name="Schneiker S."/>
            <person name="Martins dos Santos V.A.P."/>
            <person name="Bartels D."/>
            <person name="Bekel T."/>
            <person name="Brecht M."/>
            <person name="Buhrmester J."/>
            <person name="Chernikova T.N."/>
            <person name="Denaro R."/>
            <person name="Ferrer M."/>
            <person name="Gertler C."/>
            <person name="Goesmann A."/>
            <person name="Golyshina O.V."/>
            <person name="Kaminski F."/>
            <person name="Khachane A.N."/>
            <person name="Lang S."/>
            <person name="Linke B."/>
            <person name="McHardy A.C."/>
            <person name="Meyer F."/>
            <person name="Nechitaylo T."/>
            <person name="Puehler A."/>
            <person name="Regenhardt D."/>
            <person name="Rupp O."/>
            <person name="Sabirova J.S."/>
            <person name="Selbitschka W."/>
            <person name="Yakimov M.M."/>
            <person name="Timmis K.N."/>
            <person name="Vorhoelter F.-J."/>
            <person name="Weidner S."/>
            <person name="Kaiser O."/>
            <person name="Golyshin P.N."/>
        </authorList>
    </citation>
    <scope>NUCLEOTIDE SEQUENCE [LARGE SCALE GENOMIC DNA]</scope>
    <source>
        <strain evidence="9">ATCC 700651 / DSM 11573 / NCIMB 13689 / SK2</strain>
    </source>
</reference>
<accession>Q0VLI0</accession>
<evidence type="ECO:0000256" key="1">
    <source>
        <dbReference type="ARBA" id="ARBA00000085"/>
    </source>
</evidence>
<evidence type="ECO:0000256" key="2">
    <source>
        <dbReference type="ARBA" id="ARBA00012438"/>
    </source>
</evidence>
<dbReference type="NCBIfam" id="TIGR00229">
    <property type="entry name" value="sensory_box"/>
    <property type="match status" value="1"/>
</dbReference>
<protein>
    <recommendedName>
        <fullName evidence="2">histidine kinase</fullName>
        <ecNumber evidence="2">2.7.13.3</ecNumber>
    </recommendedName>
</protein>
<dbReference type="Gene3D" id="1.10.287.130">
    <property type="match status" value="1"/>
</dbReference>
<dbReference type="EC" id="2.7.13.3" evidence="2"/>
<keyword evidence="8" id="KW-0808">Transferase</keyword>
<dbReference type="Pfam" id="PF02518">
    <property type="entry name" value="HATPase_c"/>
    <property type="match status" value="1"/>
</dbReference>
<dbReference type="PROSITE" id="PS50109">
    <property type="entry name" value="HIS_KIN"/>
    <property type="match status" value="1"/>
</dbReference>
<comment type="catalytic activity">
    <reaction evidence="1">
        <text>ATP + protein L-histidine = ADP + protein N-phospho-L-histidine.</text>
        <dbReference type="EC" id="2.7.13.3"/>
    </reaction>
</comment>
<dbReference type="InterPro" id="IPR003661">
    <property type="entry name" value="HisK_dim/P_dom"/>
</dbReference>
<dbReference type="SUPFAM" id="SSF55874">
    <property type="entry name" value="ATPase domain of HSP90 chaperone/DNA topoisomerase II/histidine kinase"/>
    <property type="match status" value="1"/>
</dbReference>
<organism evidence="8 9">
    <name type="scientific">Alcanivorax borkumensis (strain ATCC 700651 / DSM 11573 / NCIMB 13689 / SK2)</name>
    <dbReference type="NCBI Taxonomy" id="393595"/>
    <lineage>
        <taxon>Bacteria</taxon>
        <taxon>Pseudomonadati</taxon>
        <taxon>Pseudomonadota</taxon>
        <taxon>Gammaproteobacteria</taxon>
        <taxon>Oceanospirillales</taxon>
        <taxon>Alcanivoracaceae</taxon>
        <taxon>Alcanivorax</taxon>
    </lineage>
</organism>
<dbReference type="CDD" id="cd00082">
    <property type="entry name" value="HisKA"/>
    <property type="match status" value="1"/>
</dbReference>
<dbReference type="KEGG" id="abo:ABO_2520"/>
<dbReference type="STRING" id="393595.ABO_2520"/>
<evidence type="ECO:0000256" key="5">
    <source>
        <dbReference type="SAM" id="Phobius"/>
    </source>
</evidence>
<dbReference type="HOGENOM" id="CLU_000445_114_39_6"/>
<dbReference type="InterPro" id="IPR004358">
    <property type="entry name" value="Sig_transdc_His_kin-like_C"/>
</dbReference>
<dbReference type="InterPro" id="IPR036097">
    <property type="entry name" value="HisK_dim/P_sf"/>
</dbReference>
<feature type="domain" description="Histidine kinase" evidence="6">
    <location>
        <begin position="231"/>
        <end position="476"/>
    </location>
</feature>
<keyword evidence="9" id="KW-1185">Reference proteome</keyword>
<dbReference type="OrthoDB" id="1931120at2"/>
<feature type="domain" description="PAS" evidence="7">
    <location>
        <begin position="93"/>
        <end position="132"/>
    </location>
</feature>
<dbReference type="PANTHER" id="PTHR43065:SF50">
    <property type="entry name" value="HISTIDINE KINASE"/>
    <property type="match status" value="1"/>
</dbReference>
<dbReference type="Gene3D" id="3.30.565.10">
    <property type="entry name" value="Histidine kinase-like ATPase, C-terminal domain"/>
    <property type="match status" value="1"/>
</dbReference>
<dbReference type="SUPFAM" id="SSF47384">
    <property type="entry name" value="Homodimeric domain of signal transducing histidine kinase"/>
    <property type="match status" value="1"/>
</dbReference>
<gene>
    <name evidence="8" type="ordered locus">ABO_2520</name>
</gene>
<evidence type="ECO:0000259" key="7">
    <source>
        <dbReference type="PROSITE" id="PS50112"/>
    </source>
</evidence>
<keyword evidence="5" id="KW-0812">Transmembrane</keyword>
<dbReference type="EMBL" id="AM286690">
    <property type="protein sequence ID" value="CAL17968.1"/>
    <property type="molecule type" value="Genomic_DNA"/>
</dbReference>
<dbReference type="Proteomes" id="UP000008871">
    <property type="component" value="Chromosome"/>
</dbReference>
<dbReference type="InterPro" id="IPR005467">
    <property type="entry name" value="His_kinase_dom"/>
</dbReference>
<evidence type="ECO:0000313" key="8">
    <source>
        <dbReference type="EMBL" id="CAL17968.1"/>
    </source>
</evidence>
<keyword evidence="5" id="KW-1133">Transmembrane helix</keyword>
<dbReference type="InterPro" id="IPR003594">
    <property type="entry name" value="HATPase_dom"/>
</dbReference>
<dbReference type="PROSITE" id="PS50112">
    <property type="entry name" value="PAS"/>
    <property type="match status" value="1"/>
</dbReference>
<keyword evidence="8" id="KW-0418">Kinase</keyword>
<dbReference type="PRINTS" id="PR00344">
    <property type="entry name" value="BCTRLSENSOR"/>
</dbReference>
<feature type="coiled-coil region" evidence="4">
    <location>
        <begin position="188"/>
        <end position="215"/>
    </location>
</feature>
<dbReference type="SUPFAM" id="SSF55785">
    <property type="entry name" value="PYP-like sensor domain (PAS domain)"/>
    <property type="match status" value="1"/>
</dbReference>
<dbReference type="Gene3D" id="3.30.450.20">
    <property type="entry name" value="PAS domain"/>
    <property type="match status" value="1"/>
</dbReference>
<dbReference type="GO" id="GO:0000155">
    <property type="term" value="F:phosphorelay sensor kinase activity"/>
    <property type="evidence" value="ECO:0007669"/>
    <property type="project" value="InterPro"/>
</dbReference>
<dbReference type="CDD" id="cd00130">
    <property type="entry name" value="PAS"/>
    <property type="match status" value="1"/>
</dbReference>
<keyword evidence="5" id="KW-0472">Membrane</keyword>
<dbReference type="InterPro" id="IPR000014">
    <property type="entry name" value="PAS"/>
</dbReference>
<evidence type="ECO:0000256" key="3">
    <source>
        <dbReference type="ARBA" id="ARBA00022553"/>
    </source>
</evidence>
<name>Q0VLI0_ALCBS</name>
<dbReference type="PANTHER" id="PTHR43065">
    <property type="entry name" value="SENSOR HISTIDINE KINASE"/>
    <property type="match status" value="1"/>
</dbReference>
<keyword evidence="3" id="KW-0597">Phosphoprotein</keyword>
<dbReference type="InterPro" id="IPR036890">
    <property type="entry name" value="HATPase_C_sf"/>
</dbReference>
<keyword evidence="4" id="KW-0175">Coiled coil</keyword>
<proteinExistence type="predicted"/>
<evidence type="ECO:0000256" key="4">
    <source>
        <dbReference type="SAM" id="Coils"/>
    </source>
</evidence>
<sequence>MNSLLDKTSIGFGMEAQGLFLVSSTVILLIIIFFLYKTYRTSINVEAKLTEFSALTDNPFGRKLHLIEVNADEYKLNKALLGPLARIIDEYCVLTTDRHGTITFANGKFLALSGHSFSQLIGQNEKINHPEDDSLPLMRCGQALSGVWNGEVCNRHADGSRYWMNMFLFPLSYISDEDDGYIYFGTDITNIKTENNKLMQEVKDKSQKLDQVESLLLHSEKMASLGTISAGIAHEINNPIAYISSNLNRSRDYLNSMAGLIKGLKKRISNDQFQKFLNTAENLNIDTKKLAFMMEDYPALLNETEEGIERIKKIIRDLKHFSHNQPEAFCPTDIPACLAIALNLAKHEIKNRITVTHTLPDSLPTISGSASQLSQVFMNLFVNAAQAIEDKGHITIAAQCDEQWCTLTIADDGPGIADEFLQQIFEPFFTTKPIGQGTGLGLSISHDIIQHHGGTMTVASQLGAGTIFTIRLPLKQTDRADAA</sequence>
<dbReference type="Pfam" id="PF13426">
    <property type="entry name" value="PAS_9"/>
    <property type="match status" value="1"/>
</dbReference>
<evidence type="ECO:0000259" key="6">
    <source>
        <dbReference type="PROSITE" id="PS50109"/>
    </source>
</evidence>
<dbReference type="SMART" id="SM00387">
    <property type="entry name" value="HATPase_c"/>
    <property type="match status" value="1"/>
</dbReference>
<dbReference type="eggNOG" id="COG4191">
    <property type="taxonomic scope" value="Bacteria"/>
</dbReference>